<organism evidence="2 3">
    <name type="scientific">Streptomyces albus (strain ATCC 21838 / DSM 41398 / FERM P-419 / JCM 4703 / NBRC 107858)</name>
    <dbReference type="NCBI Taxonomy" id="1081613"/>
    <lineage>
        <taxon>Bacteria</taxon>
        <taxon>Bacillati</taxon>
        <taxon>Actinomycetota</taxon>
        <taxon>Actinomycetes</taxon>
        <taxon>Kitasatosporales</taxon>
        <taxon>Streptomycetaceae</taxon>
        <taxon>Streptomyces</taxon>
    </lineage>
</organism>
<dbReference type="Pfam" id="PF21831">
    <property type="entry name" value="DUF6891"/>
    <property type="match status" value="1"/>
</dbReference>
<sequence length="299" mass="33059">MLDITAETENWASPGRVSAERLREIVRSLGGEDRFLVVRRRTEGSGAFLQVWHQHGAPFELEHRTAAGAHLGADLHEAGRVAETVVGWARAEPDWDAGLVWEPMAVGPGVDVSELPKDVRAEIEEYVRELLRVGYASRDQLAEAAEQWLSDEDEQPVSAAQARQLVEALWHERHAQTRRWPEVTDPDRVSRAFAELDAGGLTARENFACCRDCGLGALAEGGGPDRGFVFFDQQSAEHAAAGGGLTLYYGAFRPGWAPREIGHEVVAALERAGLRAQWDGELADTLRVPELHWQKRPPH</sequence>
<dbReference type="AlphaFoldDB" id="A0A0B5EW73"/>
<accession>A0A0B5EW73</accession>
<dbReference type="InterPro" id="IPR054186">
    <property type="entry name" value="DUF6891"/>
</dbReference>
<feature type="domain" description="DUF6891" evidence="1">
    <location>
        <begin position="117"/>
        <end position="296"/>
    </location>
</feature>
<reference evidence="2 3" key="1">
    <citation type="submission" date="2015-01" db="EMBL/GenBank/DDBJ databases">
        <title>Enhanced salinomycin production by adjusting the supply of polyketide extender units in Streptomyce albus DSM 41398.</title>
        <authorList>
            <person name="Lu C."/>
        </authorList>
    </citation>
    <scope>NUCLEOTIDE SEQUENCE [LARGE SCALE GENOMIC DNA]</scope>
    <source>
        <strain evidence="3">ATCC 21838 / DSM 41398 / FERM P-419 / JCM 4703 / NBRC 107858</strain>
    </source>
</reference>
<protein>
    <recommendedName>
        <fullName evidence="1">DUF6891 domain-containing protein</fullName>
    </recommendedName>
</protein>
<keyword evidence="3" id="KW-1185">Reference proteome</keyword>
<evidence type="ECO:0000313" key="2">
    <source>
        <dbReference type="EMBL" id="AJE86039.1"/>
    </source>
</evidence>
<evidence type="ECO:0000313" key="3">
    <source>
        <dbReference type="Proteomes" id="UP000031523"/>
    </source>
</evidence>
<proteinExistence type="predicted"/>
<dbReference type="KEGG" id="sals:SLNWT_5663"/>
<dbReference type="EMBL" id="CP010519">
    <property type="protein sequence ID" value="AJE86039.1"/>
    <property type="molecule type" value="Genomic_DNA"/>
</dbReference>
<dbReference type="Proteomes" id="UP000031523">
    <property type="component" value="Chromosome"/>
</dbReference>
<name>A0A0B5EW73_STRA4</name>
<evidence type="ECO:0000259" key="1">
    <source>
        <dbReference type="Pfam" id="PF21831"/>
    </source>
</evidence>
<gene>
    <name evidence="2" type="ORF">SLNWT_5663</name>
</gene>